<gene>
    <name evidence="1" type="ORF">DPMN_034471</name>
</gene>
<sequence>MSLLNYLVRGIPATCSVYPDMCLRAIPATYSVYSDMCLRGYFSYLPWLARYVFEGVFQLLAVSIQTYV</sequence>
<dbReference type="EMBL" id="JAIWYP010000002">
    <property type="protein sequence ID" value="KAH3871276.1"/>
    <property type="molecule type" value="Genomic_DNA"/>
</dbReference>
<dbReference type="Proteomes" id="UP000828390">
    <property type="component" value="Unassembled WGS sequence"/>
</dbReference>
<dbReference type="AlphaFoldDB" id="A0A9D4RJT4"/>
<reference evidence="1" key="1">
    <citation type="journal article" date="2019" name="bioRxiv">
        <title>The Genome of the Zebra Mussel, Dreissena polymorpha: A Resource for Invasive Species Research.</title>
        <authorList>
            <person name="McCartney M.A."/>
            <person name="Auch B."/>
            <person name="Kono T."/>
            <person name="Mallez S."/>
            <person name="Zhang Y."/>
            <person name="Obille A."/>
            <person name="Becker A."/>
            <person name="Abrahante J.E."/>
            <person name="Garbe J."/>
            <person name="Badalamenti J.P."/>
            <person name="Herman A."/>
            <person name="Mangelson H."/>
            <person name="Liachko I."/>
            <person name="Sullivan S."/>
            <person name="Sone E.D."/>
            <person name="Koren S."/>
            <person name="Silverstein K.A.T."/>
            <person name="Beckman K.B."/>
            <person name="Gohl D.M."/>
        </authorList>
    </citation>
    <scope>NUCLEOTIDE SEQUENCE</scope>
    <source>
        <strain evidence="1">Duluth1</strain>
        <tissue evidence="1">Whole animal</tissue>
    </source>
</reference>
<comment type="caution">
    <text evidence="1">The sequence shown here is derived from an EMBL/GenBank/DDBJ whole genome shotgun (WGS) entry which is preliminary data.</text>
</comment>
<name>A0A9D4RJT4_DREPO</name>
<evidence type="ECO:0000313" key="1">
    <source>
        <dbReference type="EMBL" id="KAH3871276.1"/>
    </source>
</evidence>
<reference evidence="1" key="2">
    <citation type="submission" date="2020-11" db="EMBL/GenBank/DDBJ databases">
        <authorList>
            <person name="McCartney M.A."/>
            <person name="Auch B."/>
            <person name="Kono T."/>
            <person name="Mallez S."/>
            <person name="Becker A."/>
            <person name="Gohl D.M."/>
            <person name="Silverstein K.A.T."/>
            <person name="Koren S."/>
            <person name="Bechman K.B."/>
            <person name="Herman A."/>
            <person name="Abrahante J.E."/>
            <person name="Garbe J."/>
        </authorList>
    </citation>
    <scope>NUCLEOTIDE SEQUENCE</scope>
    <source>
        <strain evidence="1">Duluth1</strain>
        <tissue evidence="1">Whole animal</tissue>
    </source>
</reference>
<evidence type="ECO:0000313" key="2">
    <source>
        <dbReference type="Proteomes" id="UP000828390"/>
    </source>
</evidence>
<organism evidence="1 2">
    <name type="scientific">Dreissena polymorpha</name>
    <name type="common">Zebra mussel</name>
    <name type="synonym">Mytilus polymorpha</name>
    <dbReference type="NCBI Taxonomy" id="45954"/>
    <lineage>
        <taxon>Eukaryota</taxon>
        <taxon>Metazoa</taxon>
        <taxon>Spiralia</taxon>
        <taxon>Lophotrochozoa</taxon>
        <taxon>Mollusca</taxon>
        <taxon>Bivalvia</taxon>
        <taxon>Autobranchia</taxon>
        <taxon>Heteroconchia</taxon>
        <taxon>Euheterodonta</taxon>
        <taxon>Imparidentia</taxon>
        <taxon>Neoheterodontei</taxon>
        <taxon>Myida</taxon>
        <taxon>Dreissenoidea</taxon>
        <taxon>Dreissenidae</taxon>
        <taxon>Dreissena</taxon>
    </lineage>
</organism>
<keyword evidence="2" id="KW-1185">Reference proteome</keyword>
<accession>A0A9D4RJT4</accession>
<proteinExistence type="predicted"/>
<protein>
    <submittedName>
        <fullName evidence="1">Uncharacterized protein</fullName>
    </submittedName>
</protein>